<evidence type="ECO:0000313" key="1">
    <source>
        <dbReference type="EMBL" id="CAB0007254.1"/>
    </source>
</evidence>
<dbReference type="AlphaFoldDB" id="A0A6H5GU30"/>
<proteinExistence type="predicted"/>
<keyword evidence="2" id="KW-1185">Reference proteome</keyword>
<gene>
    <name evidence="1" type="ORF">NTEN_LOCUS12569</name>
</gene>
<dbReference type="Proteomes" id="UP000479000">
    <property type="component" value="Unassembled WGS sequence"/>
</dbReference>
<evidence type="ECO:0000313" key="2">
    <source>
        <dbReference type="Proteomes" id="UP000479000"/>
    </source>
</evidence>
<name>A0A6H5GU30_9HEMI</name>
<organism evidence="1 2">
    <name type="scientific">Nesidiocoris tenuis</name>
    <dbReference type="NCBI Taxonomy" id="355587"/>
    <lineage>
        <taxon>Eukaryota</taxon>
        <taxon>Metazoa</taxon>
        <taxon>Ecdysozoa</taxon>
        <taxon>Arthropoda</taxon>
        <taxon>Hexapoda</taxon>
        <taxon>Insecta</taxon>
        <taxon>Pterygota</taxon>
        <taxon>Neoptera</taxon>
        <taxon>Paraneoptera</taxon>
        <taxon>Hemiptera</taxon>
        <taxon>Heteroptera</taxon>
        <taxon>Panheteroptera</taxon>
        <taxon>Cimicomorpha</taxon>
        <taxon>Miridae</taxon>
        <taxon>Dicyphina</taxon>
        <taxon>Nesidiocoris</taxon>
    </lineage>
</organism>
<sequence>MIDQHERESQTLPSRPCWSLMKGKGSMPFTSVYLRHFSAHDRPAWTCLEDPADPESHGFFDPEAKDLMIQKSKDPVVQESKDSMIQIPEHTMIQESKGLMIQKHRMQGIRTPRI</sequence>
<reference evidence="1 2" key="1">
    <citation type="submission" date="2020-02" db="EMBL/GenBank/DDBJ databases">
        <authorList>
            <person name="Ferguson B K."/>
        </authorList>
    </citation>
    <scope>NUCLEOTIDE SEQUENCE [LARGE SCALE GENOMIC DNA]</scope>
</reference>
<accession>A0A6H5GU30</accession>
<protein>
    <submittedName>
        <fullName evidence="1">Uncharacterized protein</fullName>
    </submittedName>
</protein>
<dbReference type="EMBL" id="CADCXU010018907">
    <property type="protein sequence ID" value="CAB0007254.1"/>
    <property type="molecule type" value="Genomic_DNA"/>
</dbReference>